<dbReference type="InterPro" id="IPR049128">
    <property type="entry name" value="Pop8-like_dom"/>
</dbReference>
<dbReference type="AlphaFoldDB" id="A0A9Q8QH19"/>
<dbReference type="EC" id="3.1.26.5" evidence="2"/>
<dbReference type="GO" id="GO:0008033">
    <property type="term" value="P:tRNA processing"/>
    <property type="evidence" value="ECO:0007669"/>
    <property type="project" value="InterPro"/>
</dbReference>
<protein>
    <submittedName>
        <fullName evidence="2">Ribonuclease P</fullName>
        <ecNumber evidence="2">3.1.26.5</ecNumber>
    </submittedName>
</protein>
<evidence type="ECO:0000259" key="1">
    <source>
        <dbReference type="Pfam" id="PF20976"/>
    </source>
</evidence>
<dbReference type="GO" id="GO:0004526">
    <property type="term" value="F:ribonuclease P activity"/>
    <property type="evidence" value="ECO:0007669"/>
    <property type="project" value="UniProtKB-EC"/>
</dbReference>
<keyword evidence="2" id="KW-0378">Hydrolase</keyword>
<keyword evidence="3" id="KW-1185">Reference proteome</keyword>
<evidence type="ECO:0000313" key="3">
    <source>
        <dbReference type="Proteomes" id="UP000829364"/>
    </source>
</evidence>
<dbReference type="KEGG" id="ptkz:JDV02_005323"/>
<feature type="domain" description="Ribonucleases P/MRP subunit Pop8-like" evidence="1">
    <location>
        <begin position="33"/>
        <end position="106"/>
    </location>
</feature>
<dbReference type="GO" id="GO:0034965">
    <property type="term" value="P:intronic box C/D snoRNA processing"/>
    <property type="evidence" value="ECO:0007669"/>
    <property type="project" value="TreeGrafter"/>
</dbReference>
<dbReference type="GO" id="GO:0005655">
    <property type="term" value="C:nucleolar ribonuclease P complex"/>
    <property type="evidence" value="ECO:0007669"/>
    <property type="project" value="InterPro"/>
</dbReference>
<dbReference type="Pfam" id="PF20976">
    <property type="entry name" value="Pop8"/>
    <property type="match status" value="1"/>
</dbReference>
<dbReference type="PANTHER" id="PTHR28173:SF1">
    <property type="entry name" value="RIBONUCLEASES P_MRP PROTEIN SUBUNIT POP8"/>
    <property type="match status" value="1"/>
</dbReference>
<organism evidence="2 3">
    <name type="scientific">Purpureocillium takamizusanense</name>
    <dbReference type="NCBI Taxonomy" id="2060973"/>
    <lineage>
        <taxon>Eukaryota</taxon>
        <taxon>Fungi</taxon>
        <taxon>Dikarya</taxon>
        <taxon>Ascomycota</taxon>
        <taxon>Pezizomycotina</taxon>
        <taxon>Sordariomycetes</taxon>
        <taxon>Hypocreomycetidae</taxon>
        <taxon>Hypocreales</taxon>
        <taxon>Ophiocordycipitaceae</taxon>
        <taxon>Purpureocillium</taxon>
    </lineage>
</organism>
<dbReference type="RefSeq" id="XP_047842588.1">
    <property type="nucleotide sequence ID" value="XM_047986606.1"/>
</dbReference>
<sequence>MSSSQGPTPSQRAPKAHLETSHEILSCTIKSPQFSYAQLEVVTNGSEPVQLDDLQVKSYCTAALRQFLGLTGEAISLDILKVDGAECWLRVPRQDLGSFAAAITAWKGAGEGSVHNALRIKQCSDWLGAMVGSDGQDRLWDS</sequence>
<reference evidence="2" key="1">
    <citation type="submission" date="2021-11" db="EMBL/GenBank/DDBJ databases">
        <title>Purpureocillium_takamizusanense_genome.</title>
        <authorList>
            <person name="Nguyen N.-H."/>
        </authorList>
    </citation>
    <scope>NUCLEOTIDE SEQUENCE</scope>
    <source>
        <strain evidence="2">PT3</strain>
    </source>
</reference>
<name>A0A9Q8QH19_9HYPO</name>
<dbReference type="GO" id="GO:0000294">
    <property type="term" value="P:nuclear-transcribed mRNA catabolic process, RNase MRP-dependent"/>
    <property type="evidence" value="ECO:0007669"/>
    <property type="project" value="TreeGrafter"/>
</dbReference>
<gene>
    <name evidence="2" type="ORF">JDV02_005323</name>
</gene>
<evidence type="ECO:0000313" key="2">
    <source>
        <dbReference type="EMBL" id="UNI19107.1"/>
    </source>
</evidence>
<dbReference type="InterPro" id="IPR020347">
    <property type="entry name" value="Pop8"/>
</dbReference>
<dbReference type="PANTHER" id="PTHR28173">
    <property type="entry name" value="RIBONUCLEASES P/MRP PROTEIN SUBUNIT POP8"/>
    <property type="match status" value="1"/>
</dbReference>
<dbReference type="Proteomes" id="UP000829364">
    <property type="component" value="Chromosome 4"/>
</dbReference>
<proteinExistence type="predicted"/>
<dbReference type="GO" id="GO:0000172">
    <property type="term" value="C:ribonuclease MRP complex"/>
    <property type="evidence" value="ECO:0007669"/>
    <property type="project" value="InterPro"/>
</dbReference>
<dbReference type="GO" id="GO:0000171">
    <property type="term" value="F:ribonuclease MRP activity"/>
    <property type="evidence" value="ECO:0007669"/>
    <property type="project" value="TreeGrafter"/>
</dbReference>
<dbReference type="OrthoDB" id="5530243at2759"/>
<accession>A0A9Q8QH19</accession>
<dbReference type="GeneID" id="72067272"/>
<dbReference type="EMBL" id="CP086357">
    <property type="protein sequence ID" value="UNI19107.1"/>
    <property type="molecule type" value="Genomic_DNA"/>
</dbReference>